<dbReference type="EMBL" id="JAACJP010000004">
    <property type="protein sequence ID" value="KAF5385210.1"/>
    <property type="molecule type" value="Genomic_DNA"/>
</dbReference>
<dbReference type="AlphaFoldDB" id="A0A8H5HKW6"/>
<gene>
    <name evidence="11" type="ORF">D9615_001491</name>
</gene>
<dbReference type="GO" id="GO:0030686">
    <property type="term" value="C:90S preribosome"/>
    <property type="evidence" value="ECO:0007669"/>
    <property type="project" value="TreeGrafter"/>
</dbReference>
<comment type="similarity">
    <text evidence="2 9">Belongs to the RRP36 family.</text>
</comment>
<dbReference type="PANTHER" id="PTHR21738">
    <property type="entry name" value="RIBOSOMAL RNA PROCESSING PROTEIN 36 HOMOLOG"/>
    <property type="match status" value="1"/>
</dbReference>
<comment type="caution">
    <text evidence="11">The sequence shown here is derived from an EMBL/GenBank/DDBJ whole genome shotgun (WGS) entry which is preliminary data.</text>
</comment>
<dbReference type="Pfam" id="PF06102">
    <property type="entry name" value="RRP36"/>
    <property type="match status" value="1"/>
</dbReference>
<evidence type="ECO:0000256" key="10">
    <source>
        <dbReference type="SAM" id="MobiDB-lite"/>
    </source>
</evidence>
<comment type="subcellular location">
    <subcellularLocation>
        <location evidence="1 9">Nucleus</location>
        <location evidence="1 9">Nucleolus</location>
    </subcellularLocation>
</comment>
<feature type="compositionally biased region" description="Basic residues" evidence="10">
    <location>
        <begin position="1"/>
        <end position="15"/>
    </location>
</feature>
<feature type="compositionally biased region" description="Basic and acidic residues" evidence="10">
    <location>
        <begin position="133"/>
        <end position="144"/>
    </location>
</feature>
<feature type="region of interest" description="Disordered" evidence="10">
    <location>
        <begin position="334"/>
        <end position="368"/>
    </location>
</feature>
<proteinExistence type="inferred from homology"/>
<protein>
    <recommendedName>
        <fullName evidence="9">rRNA biogenesis protein RRP36</fullName>
    </recommendedName>
</protein>
<keyword evidence="3 9" id="KW-0690">Ribosome biogenesis</keyword>
<feature type="region of interest" description="Disordered" evidence="10">
    <location>
        <begin position="131"/>
        <end position="195"/>
    </location>
</feature>
<organism evidence="11 12">
    <name type="scientific">Tricholomella constricta</name>
    <dbReference type="NCBI Taxonomy" id="117010"/>
    <lineage>
        <taxon>Eukaryota</taxon>
        <taxon>Fungi</taxon>
        <taxon>Dikarya</taxon>
        <taxon>Basidiomycota</taxon>
        <taxon>Agaricomycotina</taxon>
        <taxon>Agaricomycetes</taxon>
        <taxon>Agaricomycetidae</taxon>
        <taxon>Agaricales</taxon>
        <taxon>Tricholomatineae</taxon>
        <taxon>Lyophyllaceae</taxon>
        <taxon>Tricholomella</taxon>
    </lineage>
</organism>
<keyword evidence="7 9" id="KW-0687">Ribonucleoprotein</keyword>
<evidence type="ECO:0000256" key="4">
    <source>
        <dbReference type="ARBA" id="ARBA00022552"/>
    </source>
</evidence>
<comment type="function">
    <text evidence="8 9">Component of the 90S pre-ribosome involved in the maturation of rRNAs. Required for early cleavages of the pre-RNAs in the 40S ribosomal subunit maturation pathway.</text>
</comment>
<feature type="compositionally biased region" description="Acidic residues" evidence="10">
    <location>
        <begin position="58"/>
        <end position="75"/>
    </location>
</feature>
<evidence type="ECO:0000256" key="8">
    <source>
        <dbReference type="ARBA" id="ARBA00025053"/>
    </source>
</evidence>
<evidence type="ECO:0000313" key="11">
    <source>
        <dbReference type="EMBL" id="KAF5385210.1"/>
    </source>
</evidence>
<keyword evidence="6 9" id="KW-0539">Nucleus</keyword>
<evidence type="ECO:0000256" key="1">
    <source>
        <dbReference type="ARBA" id="ARBA00004604"/>
    </source>
</evidence>
<evidence type="ECO:0000256" key="7">
    <source>
        <dbReference type="ARBA" id="ARBA00023274"/>
    </source>
</evidence>
<dbReference type="Proteomes" id="UP000565441">
    <property type="component" value="Unassembled WGS sequence"/>
</dbReference>
<evidence type="ECO:0000256" key="9">
    <source>
        <dbReference type="RuleBase" id="RU368027"/>
    </source>
</evidence>
<feature type="compositionally biased region" description="Acidic residues" evidence="10">
    <location>
        <begin position="84"/>
        <end position="98"/>
    </location>
</feature>
<feature type="region of interest" description="Disordered" evidence="10">
    <location>
        <begin position="1"/>
        <end position="115"/>
    </location>
</feature>
<dbReference type="GO" id="GO:0000462">
    <property type="term" value="P:maturation of SSU-rRNA from tricistronic rRNA transcript (SSU-rRNA, 5.8S rRNA, LSU-rRNA)"/>
    <property type="evidence" value="ECO:0007669"/>
    <property type="project" value="TreeGrafter"/>
</dbReference>
<feature type="compositionally biased region" description="Basic and acidic residues" evidence="10">
    <location>
        <begin position="341"/>
        <end position="362"/>
    </location>
</feature>
<comment type="subunit">
    <text evidence="9">Associates with 90S and pre-40S pre-ribosomal particles.</text>
</comment>
<dbReference type="GO" id="GO:0005730">
    <property type="term" value="C:nucleolus"/>
    <property type="evidence" value="ECO:0007669"/>
    <property type="project" value="UniProtKB-SubCell"/>
</dbReference>
<evidence type="ECO:0000256" key="2">
    <source>
        <dbReference type="ARBA" id="ARBA00009418"/>
    </source>
</evidence>
<dbReference type="OrthoDB" id="448446at2759"/>
<feature type="compositionally biased region" description="Acidic residues" evidence="10">
    <location>
        <begin position="37"/>
        <end position="48"/>
    </location>
</feature>
<keyword evidence="4 9" id="KW-0698">rRNA processing</keyword>
<evidence type="ECO:0000256" key="3">
    <source>
        <dbReference type="ARBA" id="ARBA00022517"/>
    </source>
</evidence>
<evidence type="ECO:0000256" key="5">
    <source>
        <dbReference type="ARBA" id="ARBA00023054"/>
    </source>
</evidence>
<keyword evidence="12" id="KW-1185">Reference proteome</keyword>
<name>A0A8H5HKW6_9AGAR</name>
<accession>A0A8H5HKW6</accession>
<feature type="compositionally biased region" description="Basic and acidic residues" evidence="10">
    <location>
        <begin position="156"/>
        <end position="175"/>
    </location>
</feature>
<sequence>MPRRARPLSRQKKPSHGIPDKSASTSKLLPAKRPPPDDESEFEDDEEVFGAGGSSESGDSDPEVDMVDDEDEDDVDAPRVAQWVDEDELELEDEEEEESAQRGGRPALKSLQDDLSGLPLGALRKAQNMLLRAEVDSDGSKESESDVDEPEPVSAKGKEKEKREWSLKPRKDLAKRANKHAPIEVTSKRPVTRKRSVVEVKTVQPRDPRFLALAGEFSAEKFEKSYGFLAESHKKELETLRENLKRARKLLASSPRDTYEERASEVHRLELAVKRGESLVNKDRRDKIEQEALAKVSKEEREMRKQGKGKWHLKDTDKRELLVKARYEALAADGGKRAVKKAIDKKQKKIGQKEKKSRPYGEKRRRVE</sequence>
<dbReference type="PANTHER" id="PTHR21738:SF0">
    <property type="entry name" value="RIBOSOMAL RNA PROCESSING PROTEIN 36 HOMOLOG"/>
    <property type="match status" value="1"/>
</dbReference>
<keyword evidence="5" id="KW-0175">Coiled coil</keyword>
<evidence type="ECO:0000313" key="12">
    <source>
        <dbReference type="Proteomes" id="UP000565441"/>
    </source>
</evidence>
<dbReference type="InterPro" id="IPR009292">
    <property type="entry name" value="RRP36"/>
</dbReference>
<evidence type="ECO:0000256" key="6">
    <source>
        <dbReference type="ARBA" id="ARBA00023242"/>
    </source>
</evidence>
<reference evidence="11 12" key="1">
    <citation type="journal article" date="2020" name="ISME J.">
        <title>Uncovering the hidden diversity of litter-decomposition mechanisms in mushroom-forming fungi.</title>
        <authorList>
            <person name="Floudas D."/>
            <person name="Bentzer J."/>
            <person name="Ahren D."/>
            <person name="Johansson T."/>
            <person name="Persson P."/>
            <person name="Tunlid A."/>
        </authorList>
    </citation>
    <scope>NUCLEOTIDE SEQUENCE [LARGE SCALE GENOMIC DNA]</scope>
    <source>
        <strain evidence="11 12">CBS 661.87</strain>
    </source>
</reference>